<proteinExistence type="predicted"/>
<sequence>MGHAASEFMPVSIAVLTVSDTRAMLKIPPDIIWPMKPKPPGIR</sequence>
<gene>
    <name evidence="1" type="ORF">NCTC12282_03857</name>
</gene>
<dbReference type="EMBL" id="CAADJA010000002">
    <property type="protein sequence ID" value="VFS49380.1"/>
    <property type="molecule type" value="Genomic_DNA"/>
</dbReference>
<evidence type="ECO:0000313" key="2">
    <source>
        <dbReference type="Proteomes" id="UP000373449"/>
    </source>
</evidence>
<protein>
    <submittedName>
        <fullName evidence="1">Uncharacterized protein</fullName>
    </submittedName>
</protein>
<evidence type="ECO:0000313" key="1">
    <source>
        <dbReference type="EMBL" id="VFS49380.1"/>
    </source>
</evidence>
<reference evidence="1 2" key="1">
    <citation type="submission" date="2019-03" db="EMBL/GenBank/DDBJ databases">
        <authorList>
            <consortium name="Pathogen Informatics"/>
        </authorList>
    </citation>
    <scope>NUCLEOTIDE SEQUENCE [LARGE SCALE GENOMIC DNA]</scope>
    <source>
        <strain evidence="1 2">NCTC12282</strain>
    </source>
</reference>
<accession>A0A484ZLM6</accession>
<organism evidence="1 2">
    <name type="scientific">Budvicia aquatica</name>
    <dbReference type="NCBI Taxonomy" id="82979"/>
    <lineage>
        <taxon>Bacteria</taxon>
        <taxon>Pseudomonadati</taxon>
        <taxon>Pseudomonadota</taxon>
        <taxon>Gammaproteobacteria</taxon>
        <taxon>Enterobacterales</taxon>
        <taxon>Budviciaceae</taxon>
        <taxon>Budvicia</taxon>
    </lineage>
</organism>
<dbReference type="AlphaFoldDB" id="A0A484ZLM6"/>
<dbReference type="Proteomes" id="UP000373449">
    <property type="component" value="Unassembled WGS sequence"/>
</dbReference>
<name>A0A484ZLM6_9GAMM</name>